<dbReference type="AlphaFoldDB" id="A0A077EM34"/>
<dbReference type="SMART" id="SM00028">
    <property type="entry name" value="TPR"/>
    <property type="match status" value="3"/>
</dbReference>
<dbReference type="Gene3D" id="1.25.40.10">
    <property type="entry name" value="Tetratricopeptide repeat domain"/>
    <property type="match status" value="2"/>
</dbReference>
<dbReference type="InterPro" id="IPR016032">
    <property type="entry name" value="Sig_transdc_resp-reg_C-effctor"/>
</dbReference>
<dbReference type="InterPro" id="IPR019734">
    <property type="entry name" value="TPR_rpt"/>
</dbReference>
<dbReference type="SUPFAM" id="SSF46894">
    <property type="entry name" value="C-terminal effector domain of the bipartite response regulators"/>
    <property type="match status" value="1"/>
</dbReference>
<reference evidence="3" key="2">
    <citation type="journal article" date="2015" name="Genome Biol. Evol.">
        <title>Complete Genome Sequence and Transcriptomic Analysis of the Novel Pathogen Elizabethkingia anophelis in Response to Oxidative Stress.</title>
        <authorList>
            <person name="Li Y."/>
            <person name="Liu Y."/>
            <person name="Chew S.C."/>
            <person name="Tay M."/>
            <person name="Salido M.M."/>
            <person name="Teo J."/>
            <person name="Lauro F.M."/>
            <person name="Givskov M."/>
            <person name="Yang L."/>
        </authorList>
    </citation>
    <scope>NUCLEOTIDE SEQUENCE</scope>
    <source>
        <strain evidence="3">NUHP1</strain>
    </source>
</reference>
<evidence type="ECO:0000256" key="1">
    <source>
        <dbReference type="PROSITE-ProRule" id="PRU00339"/>
    </source>
</evidence>
<protein>
    <submittedName>
        <fullName evidence="3">Uncharacterized protein</fullName>
    </submittedName>
</protein>
<dbReference type="STRING" id="1338011.BD94_3524"/>
<evidence type="ECO:0000256" key="2">
    <source>
        <dbReference type="SAM" id="Coils"/>
    </source>
</evidence>
<evidence type="ECO:0000313" key="3">
    <source>
        <dbReference type="EMBL" id="AIL47299.1"/>
    </source>
</evidence>
<dbReference type="GO" id="GO:0003677">
    <property type="term" value="F:DNA binding"/>
    <property type="evidence" value="ECO:0007669"/>
    <property type="project" value="InterPro"/>
</dbReference>
<dbReference type="HOGENOM" id="CLU_038239_0_0_10"/>
<dbReference type="SUPFAM" id="SSF48452">
    <property type="entry name" value="TPR-like"/>
    <property type="match status" value="1"/>
</dbReference>
<gene>
    <name evidence="3" type="ORF">BD94_3524</name>
</gene>
<feature type="coiled-coil region" evidence="2">
    <location>
        <begin position="401"/>
        <end position="442"/>
    </location>
</feature>
<keyword evidence="1" id="KW-0802">TPR repeat</keyword>
<feature type="repeat" description="TPR" evidence="1">
    <location>
        <begin position="270"/>
        <end position="303"/>
    </location>
</feature>
<keyword evidence="2" id="KW-0175">Coiled coil</keyword>
<evidence type="ECO:0000313" key="4">
    <source>
        <dbReference type="Proteomes" id="UP000028933"/>
    </source>
</evidence>
<dbReference type="eggNOG" id="COG2771">
    <property type="taxonomic scope" value="Bacteria"/>
</dbReference>
<reference evidence="3" key="1">
    <citation type="journal article" date="2013" name="Lancet">
        <title>First case of E anophelis outbreak in an intensive-care unit.</title>
        <authorList>
            <person name="Teo J."/>
            <person name="Tan S.Y."/>
            <person name="Tay M."/>
            <person name="Ding Y."/>
            <person name="Kjelleberg S."/>
            <person name="Givskov M."/>
            <person name="Lin R.T."/>
            <person name="Yang L."/>
        </authorList>
    </citation>
    <scope>NUCLEOTIDE SEQUENCE [LARGE SCALE GENOMIC DNA]</scope>
    <source>
        <strain evidence="3">NUHP1</strain>
    </source>
</reference>
<dbReference type="InterPro" id="IPR011990">
    <property type="entry name" value="TPR-like_helical_dom_sf"/>
</dbReference>
<dbReference type="KEGG" id="eao:BD94_3524"/>
<dbReference type="Proteomes" id="UP000028933">
    <property type="component" value="Chromosome"/>
</dbReference>
<dbReference type="EMBL" id="CP007547">
    <property type="protein sequence ID" value="AIL47299.1"/>
    <property type="molecule type" value="Genomic_DNA"/>
</dbReference>
<dbReference type="RefSeq" id="WP_024566357.1">
    <property type="nucleotide sequence ID" value="NZ_CP007547.1"/>
</dbReference>
<accession>A0A077EM34</accession>
<proteinExistence type="predicted"/>
<organism evidence="3 4">
    <name type="scientific">Elizabethkingia anophelis NUHP1</name>
    <dbReference type="NCBI Taxonomy" id="1338011"/>
    <lineage>
        <taxon>Bacteria</taxon>
        <taxon>Pseudomonadati</taxon>
        <taxon>Bacteroidota</taxon>
        <taxon>Flavobacteriia</taxon>
        <taxon>Flavobacteriales</taxon>
        <taxon>Weeksellaceae</taxon>
        <taxon>Elizabethkingia</taxon>
    </lineage>
</organism>
<name>A0A077EM34_9FLAO</name>
<dbReference type="GO" id="GO:0006355">
    <property type="term" value="P:regulation of DNA-templated transcription"/>
    <property type="evidence" value="ECO:0007669"/>
    <property type="project" value="InterPro"/>
</dbReference>
<dbReference type="PROSITE" id="PS50005">
    <property type="entry name" value="TPR"/>
    <property type="match status" value="1"/>
</dbReference>
<sequence>MKYMYFLIISFLFCQIIKKNDNTLYLYKESKRIIYKYKLCSLYIIYDQYFTSNNIELAEINNLLKKSDDNIHKDYPKSLIYAEQACAIAEKIKNSEKKAEAYYYIARCLIFIGKYKESKIFLDKGMDEKFVKKSTRLTILFKQLKSIYYSKMYILPEGLKENIEIKKLVSSESSIELRILNAMNEMYIGDYYTETANYKLAHIFTQNSINLYERIPVSEYSKTKRIYRYKAYAYFYKSWIYLKQNDPEPALHYIQKAYNQSIIDNLEYISPFLEAYGNYYYETKNYKKAISFYLKAIENKKKFGHHAADINMKISKLYGIIEDHDKEKLYLKMSSEQRITDENKSRIDIQEALNGIVKEQHKENKKVLNTNNLKIASIIIATLLLTSYIHSYQKKKDAKVLQEKTKLLHHKRMKIKEKEEEIEKLQNQMNESFTEVINLAKENSPEFSSRFKEVYPIVYEKILKVNPKIKTSELTFFAYLYFGFSTKDIATYTCVTVHAVEVRKNRFRKKYNISSDVDLNNWIEKLE</sequence>